<feature type="coiled-coil region" evidence="16">
    <location>
        <begin position="545"/>
        <end position="604"/>
    </location>
</feature>
<dbReference type="PROSITE" id="PS50089">
    <property type="entry name" value="ZF_RING_2"/>
    <property type="match status" value="1"/>
</dbReference>
<keyword evidence="9 15" id="KW-0862">Zinc</keyword>
<dbReference type="Pfam" id="PF08647">
    <property type="entry name" value="BRE1"/>
    <property type="match status" value="1"/>
</dbReference>
<evidence type="ECO:0000259" key="18">
    <source>
        <dbReference type="PROSITE" id="PS50089"/>
    </source>
</evidence>
<dbReference type="InterPro" id="IPR058643">
    <property type="entry name" value="BRE1-like_CC"/>
</dbReference>
<dbReference type="CDD" id="cd16499">
    <property type="entry name" value="RING-HC_Bre1-like"/>
    <property type="match status" value="1"/>
</dbReference>
<evidence type="ECO:0000256" key="3">
    <source>
        <dbReference type="ARBA" id="ARBA00004906"/>
    </source>
</evidence>
<evidence type="ECO:0000256" key="5">
    <source>
        <dbReference type="ARBA" id="ARBA00022679"/>
    </source>
</evidence>
<dbReference type="GO" id="GO:0016567">
    <property type="term" value="P:protein ubiquitination"/>
    <property type="evidence" value="ECO:0007669"/>
    <property type="project" value="UniProtKB-UniRule"/>
</dbReference>
<feature type="region of interest" description="Disordered" evidence="17">
    <location>
        <begin position="1"/>
        <end position="68"/>
    </location>
</feature>
<dbReference type="UniPathway" id="UPA00143"/>
<organism evidence="19 20">
    <name type="scientific">Lineolata rhizophorae</name>
    <dbReference type="NCBI Taxonomy" id="578093"/>
    <lineage>
        <taxon>Eukaryota</taxon>
        <taxon>Fungi</taxon>
        <taxon>Dikarya</taxon>
        <taxon>Ascomycota</taxon>
        <taxon>Pezizomycotina</taxon>
        <taxon>Dothideomycetes</taxon>
        <taxon>Dothideomycetes incertae sedis</taxon>
        <taxon>Lineolatales</taxon>
        <taxon>Lineolataceae</taxon>
        <taxon>Lineolata</taxon>
    </lineage>
</organism>
<gene>
    <name evidence="19" type="ORF">BDY21DRAFT_38055</name>
</gene>
<evidence type="ECO:0000256" key="10">
    <source>
        <dbReference type="ARBA" id="ARBA00022853"/>
    </source>
</evidence>
<dbReference type="Gene3D" id="3.30.40.10">
    <property type="entry name" value="Zinc/RING finger domain, C3HC4 (zinc finger)"/>
    <property type="match status" value="1"/>
</dbReference>
<comment type="subcellular location">
    <subcellularLocation>
        <location evidence="2 15">Nucleus</location>
    </subcellularLocation>
</comment>
<evidence type="ECO:0000256" key="1">
    <source>
        <dbReference type="ARBA" id="ARBA00000900"/>
    </source>
</evidence>
<sequence>MTAVETHAVAVPSLPGPVKKMEDQAHPHRKRPAAAAHERDDQPPPAKRQATSAVNGARPHPDQDMPWRNDLEEFTKDAILRQMAEYKRQLKDTKAEMEDLNRKMVYHDDHIRAINAWFSQVIDEVKVIVGEAVADMSESETELDRFPTSLLFENREKFESYLSSHSSAIKSAIAALYSKIPKADPSVRRLQEELVRLSAEKNERAAEVQRLTMERDDLSDRLEGATSRYMVAEKKLDRAKSTAVAKLERQALGNSISVASRNGEESSSAVKREGSDANGVTVDGGALESAMLAKKEAESTSVKRKEQIETLEEENKSLRDLVAKLEGKWASLTDEDYAKTELFKLAKSQLKEFIERITSLEATNTQLREEAQKLQAERTEHHIKMDEEQHAAIAEMENQLARLEMDLARVRQQRDEYAADIDVRKKTAEEKKRAFEQTEELLASRQHQIEALQEKVQRYEISAGEVTVQDSGDLDSVSPEELRSKVRTTRKEFDLLNQELSAMESAYKRSQALASKKVSDTAAADEAISRLSAEKAKADQKYFAAMKAKEARENENRALRAQNAKSSEIISSLKDGDKSSLQLVANLERSRSELNDVISGLKGEQRSLQARVTELSSAQESATNTMTELKKLLNTKEASISSSGKEKREVEVENEQLKVELAETKRSLEGWKKKGLGSQTSEYESLRRIALCNCCQRNFKNTVIKNCGHVLCLDCVEERIQSRSRKCPNCGRSFGTSDYMRVTL</sequence>
<dbReference type="GO" id="GO:0033503">
    <property type="term" value="C:HULC complex"/>
    <property type="evidence" value="ECO:0007669"/>
    <property type="project" value="TreeGrafter"/>
</dbReference>
<dbReference type="InterPro" id="IPR013956">
    <property type="entry name" value="E3_ubiquit_lig_Bre1"/>
</dbReference>
<dbReference type="GO" id="GO:0008270">
    <property type="term" value="F:zinc ion binding"/>
    <property type="evidence" value="ECO:0007669"/>
    <property type="project" value="UniProtKB-KW"/>
</dbReference>
<comment type="similarity">
    <text evidence="4 15">Belongs to the BRE1 family.</text>
</comment>
<keyword evidence="6 15" id="KW-0479">Metal-binding</keyword>
<comment type="function">
    <text evidence="13">E3 ubiquitin-protein ligase that mediates monoubiquitination of histone H2B to form H2BK123ub1. H2BK123ub1 gives a specific tag for epigenetic transcriptional activation and is also a prerequisite for H3K4me and H3K79me formation.</text>
</comment>
<evidence type="ECO:0000256" key="16">
    <source>
        <dbReference type="SAM" id="Coils"/>
    </source>
</evidence>
<feature type="coiled-coil region" evidence="16">
    <location>
        <begin position="76"/>
        <end position="103"/>
    </location>
</feature>
<dbReference type="GO" id="GO:0006325">
    <property type="term" value="P:chromatin organization"/>
    <property type="evidence" value="ECO:0007669"/>
    <property type="project" value="UniProtKB-KW"/>
</dbReference>
<dbReference type="GO" id="GO:0061630">
    <property type="term" value="F:ubiquitin protein ligase activity"/>
    <property type="evidence" value="ECO:0007669"/>
    <property type="project" value="UniProtKB-EC"/>
</dbReference>
<evidence type="ECO:0000256" key="6">
    <source>
        <dbReference type="ARBA" id="ARBA00022723"/>
    </source>
</evidence>
<feature type="compositionally biased region" description="Basic and acidic residues" evidence="17">
    <location>
        <begin position="59"/>
        <end position="68"/>
    </location>
</feature>
<evidence type="ECO:0000256" key="17">
    <source>
        <dbReference type="SAM" id="MobiDB-lite"/>
    </source>
</evidence>
<evidence type="ECO:0000256" key="13">
    <source>
        <dbReference type="ARBA" id="ARBA00059679"/>
    </source>
</evidence>
<keyword evidence="5 15" id="KW-0808">Transferase</keyword>
<proteinExistence type="inferred from homology"/>
<evidence type="ECO:0000256" key="9">
    <source>
        <dbReference type="ARBA" id="ARBA00022833"/>
    </source>
</evidence>
<accession>A0A6A6P0J0</accession>
<evidence type="ECO:0000256" key="12">
    <source>
        <dbReference type="ARBA" id="ARBA00023242"/>
    </source>
</evidence>
<dbReference type="PANTHER" id="PTHR23163:SF0">
    <property type="entry name" value="E3 UBIQUITIN-PROTEIN LIGASE BRE1"/>
    <property type="match status" value="1"/>
</dbReference>
<dbReference type="Proteomes" id="UP000799766">
    <property type="component" value="Unassembled WGS sequence"/>
</dbReference>
<comment type="catalytic activity">
    <reaction evidence="1 15">
        <text>S-ubiquitinyl-[E2 ubiquitin-conjugating enzyme]-L-cysteine + [acceptor protein]-L-lysine = [E2 ubiquitin-conjugating enzyme]-L-cysteine + N(6)-ubiquitinyl-[acceptor protein]-L-lysine.</text>
        <dbReference type="EC" id="2.3.2.27"/>
    </reaction>
</comment>
<name>A0A6A6P0J0_9PEZI</name>
<keyword evidence="20" id="KW-1185">Reference proteome</keyword>
<dbReference type="PROSITE" id="PS00518">
    <property type="entry name" value="ZF_RING_1"/>
    <property type="match status" value="1"/>
</dbReference>
<evidence type="ECO:0000256" key="14">
    <source>
        <dbReference type="PROSITE-ProRule" id="PRU00175"/>
    </source>
</evidence>
<feature type="coiled-coil region" evidence="16">
    <location>
        <begin position="187"/>
        <end position="242"/>
    </location>
</feature>
<dbReference type="EMBL" id="MU001681">
    <property type="protein sequence ID" value="KAF2457277.1"/>
    <property type="molecule type" value="Genomic_DNA"/>
</dbReference>
<dbReference type="EC" id="2.3.2.27" evidence="15"/>
<feature type="domain" description="RING-type" evidence="18">
    <location>
        <begin position="692"/>
        <end position="730"/>
    </location>
</feature>
<evidence type="ECO:0000256" key="11">
    <source>
        <dbReference type="ARBA" id="ARBA00023054"/>
    </source>
</evidence>
<comment type="pathway">
    <text evidence="3 15">Protein modification; protein ubiquitination.</text>
</comment>
<protein>
    <recommendedName>
        <fullName evidence="15">E3 ubiquitin protein ligase</fullName>
        <ecNumber evidence="15">2.3.2.27</ecNumber>
    </recommendedName>
</protein>
<evidence type="ECO:0000313" key="20">
    <source>
        <dbReference type="Proteomes" id="UP000799766"/>
    </source>
</evidence>
<dbReference type="PANTHER" id="PTHR23163">
    <property type="entry name" value="RING FINGER PROTEIN-RELATED"/>
    <property type="match status" value="1"/>
</dbReference>
<evidence type="ECO:0000256" key="15">
    <source>
        <dbReference type="RuleBase" id="RU365038"/>
    </source>
</evidence>
<evidence type="ECO:0000256" key="7">
    <source>
        <dbReference type="ARBA" id="ARBA00022771"/>
    </source>
</evidence>
<evidence type="ECO:0000313" key="19">
    <source>
        <dbReference type="EMBL" id="KAF2457277.1"/>
    </source>
</evidence>
<feature type="coiled-coil region" evidence="16">
    <location>
        <begin position="645"/>
        <end position="674"/>
    </location>
</feature>
<keyword evidence="10 15" id="KW-0156">Chromatin regulator</keyword>
<feature type="coiled-coil region" evidence="16">
    <location>
        <begin position="294"/>
        <end position="469"/>
    </location>
</feature>
<evidence type="ECO:0000256" key="2">
    <source>
        <dbReference type="ARBA" id="ARBA00004123"/>
    </source>
</evidence>
<evidence type="ECO:0000256" key="8">
    <source>
        <dbReference type="ARBA" id="ARBA00022786"/>
    </source>
</evidence>
<dbReference type="GO" id="GO:0005634">
    <property type="term" value="C:nucleus"/>
    <property type="evidence" value="ECO:0007669"/>
    <property type="project" value="UniProtKB-SubCell"/>
</dbReference>
<reference evidence="19" key="1">
    <citation type="journal article" date="2020" name="Stud. Mycol.">
        <title>101 Dothideomycetes genomes: a test case for predicting lifestyles and emergence of pathogens.</title>
        <authorList>
            <person name="Haridas S."/>
            <person name="Albert R."/>
            <person name="Binder M."/>
            <person name="Bloem J."/>
            <person name="Labutti K."/>
            <person name="Salamov A."/>
            <person name="Andreopoulos B."/>
            <person name="Baker S."/>
            <person name="Barry K."/>
            <person name="Bills G."/>
            <person name="Bluhm B."/>
            <person name="Cannon C."/>
            <person name="Castanera R."/>
            <person name="Culley D."/>
            <person name="Daum C."/>
            <person name="Ezra D."/>
            <person name="Gonzalez J."/>
            <person name="Henrissat B."/>
            <person name="Kuo A."/>
            <person name="Liang C."/>
            <person name="Lipzen A."/>
            <person name="Lutzoni F."/>
            <person name="Magnuson J."/>
            <person name="Mondo S."/>
            <person name="Nolan M."/>
            <person name="Ohm R."/>
            <person name="Pangilinan J."/>
            <person name="Park H.-J."/>
            <person name="Ramirez L."/>
            <person name="Alfaro M."/>
            <person name="Sun H."/>
            <person name="Tritt A."/>
            <person name="Yoshinaga Y."/>
            <person name="Zwiers L.-H."/>
            <person name="Turgeon B."/>
            <person name="Goodwin S."/>
            <person name="Spatafora J."/>
            <person name="Crous P."/>
            <person name="Grigoriev I."/>
        </authorList>
    </citation>
    <scope>NUCLEOTIDE SEQUENCE</scope>
    <source>
        <strain evidence="19">ATCC 16933</strain>
    </source>
</reference>
<dbReference type="Pfam" id="PF26095">
    <property type="entry name" value="CC_Bre1"/>
    <property type="match status" value="1"/>
</dbReference>
<dbReference type="SUPFAM" id="SSF57850">
    <property type="entry name" value="RING/U-box"/>
    <property type="match status" value="1"/>
</dbReference>
<evidence type="ECO:0000256" key="4">
    <source>
        <dbReference type="ARBA" id="ARBA00005555"/>
    </source>
</evidence>
<dbReference type="OrthoDB" id="654191at2759"/>
<dbReference type="AlphaFoldDB" id="A0A6A6P0J0"/>
<keyword evidence="11 15" id="KW-0175">Coiled coil</keyword>
<keyword evidence="8 15" id="KW-0833">Ubl conjugation pathway</keyword>
<dbReference type="InterPro" id="IPR013083">
    <property type="entry name" value="Znf_RING/FYVE/PHD"/>
</dbReference>
<keyword evidence="12 15" id="KW-0539">Nucleus</keyword>
<dbReference type="InterPro" id="IPR001841">
    <property type="entry name" value="Znf_RING"/>
</dbReference>
<keyword evidence="7 14" id="KW-0863">Zinc-finger</keyword>
<feature type="compositionally biased region" description="Polar residues" evidence="17">
    <location>
        <begin position="258"/>
        <end position="269"/>
    </location>
</feature>
<feature type="region of interest" description="Disordered" evidence="17">
    <location>
        <begin position="258"/>
        <end position="281"/>
    </location>
</feature>
<dbReference type="InterPro" id="IPR017907">
    <property type="entry name" value="Znf_RING_CS"/>
</dbReference>
<dbReference type="Pfam" id="PF13920">
    <property type="entry name" value="zf-C3HC4_3"/>
    <property type="match status" value="1"/>
</dbReference>